<feature type="region of interest" description="Disordered" evidence="1">
    <location>
        <begin position="2566"/>
        <end position="2673"/>
    </location>
</feature>
<feature type="compositionally biased region" description="Low complexity" evidence="1">
    <location>
        <begin position="3022"/>
        <end position="3041"/>
    </location>
</feature>
<feature type="region of interest" description="Disordered" evidence="1">
    <location>
        <begin position="974"/>
        <end position="1042"/>
    </location>
</feature>
<feature type="region of interest" description="Disordered" evidence="1">
    <location>
        <begin position="1685"/>
        <end position="1782"/>
    </location>
</feature>
<feature type="region of interest" description="Disordered" evidence="1">
    <location>
        <begin position="726"/>
        <end position="745"/>
    </location>
</feature>
<dbReference type="EMBL" id="JAEHOC010000015">
    <property type="protein sequence ID" value="KAG2435090.1"/>
    <property type="molecule type" value="Genomic_DNA"/>
</dbReference>
<feature type="region of interest" description="Disordered" evidence="1">
    <location>
        <begin position="2743"/>
        <end position="2769"/>
    </location>
</feature>
<accession>A0A835TA11</accession>
<feature type="compositionally biased region" description="Low complexity" evidence="1">
    <location>
        <begin position="2804"/>
        <end position="2813"/>
    </location>
</feature>
<feature type="region of interest" description="Disordered" evidence="1">
    <location>
        <begin position="1265"/>
        <end position="1330"/>
    </location>
</feature>
<feature type="region of interest" description="Disordered" evidence="1">
    <location>
        <begin position="323"/>
        <end position="485"/>
    </location>
</feature>
<dbReference type="OrthoDB" id="553376at2759"/>
<feature type="region of interest" description="Disordered" evidence="1">
    <location>
        <begin position="217"/>
        <end position="281"/>
    </location>
</feature>
<feature type="region of interest" description="Disordered" evidence="1">
    <location>
        <begin position="1073"/>
        <end position="1142"/>
    </location>
</feature>
<feature type="region of interest" description="Disordered" evidence="1">
    <location>
        <begin position="1357"/>
        <end position="1461"/>
    </location>
</feature>
<feature type="region of interest" description="Disordered" evidence="1">
    <location>
        <begin position="2936"/>
        <end position="2955"/>
    </location>
</feature>
<feature type="region of interest" description="Disordered" evidence="1">
    <location>
        <begin position="922"/>
        <end position="954"/>
    </location>
</feature>
<feature type="region of interest" description="Disordered" evidence="1">
    <location>
        <begin position="1554"/>
        <end position="1635"/>
    </location>
</feature>
<feature type="region of interest" description="Disordered" evidence="1">
    <location>
        <begin position="1989"/>
        <end position="2012"/>
    </location>
</feature>
<feature type="compositionally biased region" description="Low complexity" evidence="1">
    <location>
        <begin position="252"/>
        <end position="281"/>
    </location>
</feature>
<feature type="compositionally biased region" description="Low complexity" evidence="1">
    <location>
        <begin position="2743"/>
        <end position="2758"/>
    </location>
</feature>
<feature type="compositionally biased region" description="Low complexity" evidence="1">
    <location>
        <begin position="2256"/>
        <end position="2270"/>
    </location>
</feature>
<feature type="compositionally biased region" description="Low complexity" evidence="1">
    <location>
        <begin position="2488"/>
        <end position="2510"/>
    </location>
</feature>
<feature type="region of interest" description="Disordered" evidence="1">
    <location>
        <begin position="2180"/>
        <end position="2213"/>
    </location>
</feature>
<feature type="compositionally biased region" description="Low complexity" evidence="1">
    <location>
        <begin position="382"/>
        <end position="391"/>
    </location>
</feature>
<evidence type="ECO:0000256" key="1">
    <source>
        <dbReference type="SAM" id="MobiDB-lite"/>
    </source>
</evidence>
<evidence type="ECO:0000313" key="2">
    <source>
        <dbReference type="EMBL" id="KAG2435090.1"/>
    </source>
</evidence>
<gene>
    <name evidence="2" type="ORF">HXX76_007177</name>
</gene>
<feature type="compositionally biased region" description="Low complexity" evidence="1">
    <location>
        <begin position="1585"/>
        <end position="1596"/>
    </location>
</feature>
<organism evidence="2 3">
    <name type="scientific">Chlamydomonas incerta</name>
    <dbReference type="NCBI Taxonomy" id="51695"/>
    <lineage>
        <taxon>Eukaryota</taxon>
        <taxon>Viridiplantae</taxon>
        <taxon>Chlorophyta</taxon>
        <taxon>core chlorophytes</taxon>
        <taxon>Chlorophyceae</taxon>
        <taxon>CS clade</taxon>
        <taxon>Chlamydomonadales</taxon>
        <taxon>Chlamydomonadaceae</taxon>
        <taxon>Chlamydomonas</taxon>
    </lineage>
</organism>
<feature type="region of interest" description="Disordered" evidence="1">
    <location>
        <begin position="2426"/>
        <end position="2450"/>
    </location>
</feature>
<feature type="compositionally biased region" description="Low complexity" evidence="1">
    <location>
        <begin position="2320"/>
        <end position="2337"/>
    </location>
</feature>
<feature type="region of interest" description="Disordered" evidence="1">
    <location>
        <begin position="2488"/>
        <end position="2533"/>
    </location>
</feature>
<feature type="compositionally biased region" description="Low complexity" evidence="1">
    <location>
        <begin position="1016"/>
        <end position="1028"/>
    </location>
</feature>
<proteinExistence type="predicted"/>
<feature type="region of interest" description="Disordered" evidence="1">
    <location>
        <begin position="1796"/>
        <end position="1832"/>
    </location>
</feature>
<feature type="compositionally biased region" description="Basic and acidic residues" evidence="1">
    <location>
        <begin position="1031"/>
        <end position="1042"/>
    </location>
</feature>
<feature type="compositionally biased region" description="Polar residues" evidence="1">
    <location>
        <begin position="1378"/>
        <end position="1388"/>
    </location>
</feature>
<feature type="region of interest" description="Disordered" evidence="1">
    <location>
        <begin position="2783"/>
        <end position="2857"/>
    </location>
</feature>
<comment type="caution">
    <text evidence="2">The sequence shown here is derived from an EMBL/GenBank/DDBJ whole genome shotgun (WGS) entry which is preliminary data.</text>
</comment>
<feature type="region of interest" description="Disordered" evidence="1">
    <location>
        <begin position="123"/>
        <end position="158"/>
    </location>
</feature>
<reference evidence="2" key="1">
    <citation type="journal article" date="2020" name="bioRxiv">
        <title>Comparative genomics of Chlamydomonas.</title>
        <authorList>
            <person name="Craig R.J."/>
            <person name="Hasan A.R."/>
            <person name="Ness R.W."/>
            <person name="Keightley P.D."/>
        </authorList>
    </citation>
    <scope>NUCLEOTIDE SEQUENCE</scope>
    <source>
        <strain evidence="2">SAG 7.73</strain>
    </source>
</reference>
<feature type="region of interest" description="Disordered" evidence="1">
    <location>
        <begin position="3017"/>
        <end position="3041"/>
    </location>
</feature>
<feature type="compositionally biased region" description="Pro residues" evidence="1">
    <location>
        <begin position="2814"/>
        <end position="2832"/>
    </location>
</feature>
<feature type="compositionally biased region" description="Polar residues" evidence="1">
    <location>
        <begin position="2939"/>
        <end position="2953"/>
    </location>
</feature>
<dbReference type="Proteomes" id="UP000650467">
    <property type="component" value="Unassembled WGS sequence"/>
</dbReference>
<feature type="region of interest" description="Disordered" evidence="1">
    <location>
        <begin position="1849"/>
        <end position="1907"/>
    </location>
</feature>
<feature type="compositionally biased region" description="Low complexity" evidence="1">
    <location>
        <begin position="1624"/>
        <end position="1635"/>
    </location>
</feature>
<protein>
    <submittedName>
        <fullName evidence="2">Uncharacterized protein</fullName>
    </submittedName>
</protein>
<sequence length="3041" mass="305423">MTTDADASRLARQRAQLLLHFAQHLQDEKPPDVRGVLGVVEASDIQLPEHLQLLLCAAWVRRRLQYGILDTGVATLLAGLVPLTEESAQLHVDVRTEACLQLLDAKPVDWGEFDLTVTALFRQPAPPGAQDSGDGGGSGRAAGVGEPQQPQLVAGPGQGLDRKLAQALELLTQEGQREGVLQAVDAAVTVAEECLGVINTAFIKQFQAVTVATLPSPTIQPQQQKAQQQDRDQRGEQSAAEPEPPPPRHDASPLPAAASSLPSRPVLQQQQPRQAAPVQSPDVAFRAEAEALALPDAGTSLGERSVAAAAADLAAVVAATEVGSGSRQAAAVSKETSADASAAGAAEPVAGEERSAPQQRISADSVISLRGAEVHGSGGGDAARAPARALAVCEPPPAAEPPPPNQPSMSLLAWPPQRPSPPRQLLQPPPAPSQPSQPSPPRSPPATVPDPDAMEAERAVLEGGSAQALGDGGGPSQASPAPLELVLPLSGAAEAQLQDEESGAVAPSAVTAAGVPEQARPVADAAANNTKSDVHVATAAPTLVGSDTAMEAIALVPEQPTSVAAKANTAGGAVLANAPPAALLLAPASPQPLTTAAVTLLHYGTTPPTPLLATAAAGEVELRVGDVAAAAEPIADTSALTAAGPEAAAAAAAAVGTEAAEAAGPEAAAAEAAVAEPAVAEPAVAEAAVAEAAVAETAAAEAAAAEAASQPPGPGLLTQQVAPVGAGAAATPGPATDGGGLPPAMHAAATAYQPTSPFAAGTEQAVAAPTPYQPATSPASEAEIMTPPDAGAAAARVDALLGLILPATGPSASGPYQAIGSPHAAGLYTWLGQAQQAVAGSTAQEPDEQQQHQHQHQQPEQHHQVQRSTTPGAGSLAQLLVAVSAGSEATASTRTATAAEVAVEAAVEDTLSPLPLLAQAQSRLAQQQEAEGQEAEGHEAEGNAGVERNAPSEPAEPIVPMEAAAGLQSAAATWGTGSAHGEPFSAAEDSRQPRDQQSADSGGAPLLPGGGGAGEPMAQPKAPLAAAARSEQPHARRDGGSLEDRMLTDAATEAAEVAGSLAAPSAGAAGAAAAAGAGGGRSCSAEPVTPRDPRQLAAGGQGLGGDAHANSAMEANPAQTGASPWGSDVASPPLQPQRTPFPGAVADVPAEAQLEAVPVAMDGASLQALAEAAPGLGSEAVLPAVVRGLALLQLLPTGLEEQVSAAVSAAVSATAAAAQQAAGHAGGVVATAALSSAADAATFCGSAVQPQVEEGVCAKAARSARPQDAVAHMPATDASLQEDCRQGSMDPELDGQPAHPQQAQEGQQRKPDEQQDEQQGHEQQAQKRTPLDALATDSHDGQQQDDSTLTECTARAVRPHAPCSSGSSAQSQGAHQPALQQERSQTQHGAAVSQHASEEDQLLQQDGRQALQAGAHQVTAPTPQEQEPLVQQAGVSALDDESQRGGQPQRTAETAVATGGAAAAEAAVRRIPLDTSTEPGEQLDPVPQRPMPPMPPQPQVFGDVGDAAAALAAGAAVTEVTAVTRAVIFTGAQAGERVASTDAAALLQALEQRPSRPPAAVEDDGRVATQQAGWPQAGSADRSSALGAPAAAPQLPVHQQRSTVLSRVRIQPKSTTGAAPSRLSPDSAPSAQVQAAAPLRPQPVLPAGAAHLGSMRPDGAGLLRTGAVAVPLVAGHPAAPSSAAVADGLQASSQGRQARRIPPSFLANRRSTHSTQQQTGAPGMLATGSGQREPPATAAERQVQGKHGCEQEPGSRSRDQVTAAPASQQPPPAAREAAAQSQLLSAAPAVGRRLVSRGQPDSGAVGTAPQEQPLRAAAEAAAGTPAATQPAVQREASLVVPAAGVKRRRTCLPGGAPPHAAAAAAGARHAPPQESQQQAQQQGTAPSRPRRQQPARVPSSTAQSGLPPFAAVEADDVPYDSAILRQCLDILREPPPDGQDHMPVADIPRWVLDSRCSMLLRRTGDPELVARSAAALLLLHAMINQTPSLPRQQRQLGRQAKGSGSGVGKPAAATAGAEQADCAKIELLQTQRYYVVSPKESEVKLWQEAWEERQRGAQVPAAAAAVPVAAPAAMPPQQPGSTAAGAAQVETIDMTAVPDSPSPARFKSAEGARVCAAIHRAQLQMQSPQRQPPATALHQDLPHERLRTPIPPAAAVTAATPRMQVPAFLAPGVVVSGAASAARTHTDTDIQLPRRRRVRPPSIGPEPGDEEAQRLRLRAEAAAAAENAAKAAAGPAGGSPGGSAARASGSGGGARGAAAAPRSTPSKSPLARLARALAEALPELVELESEPQPAAAAAAGATGAGAATAGAGAHPGQQPEAVAAVDGSSSAEAAGAAENDLRDAALATHAMDASPAAGPQAGAAAGVFQRAGQNGAAAAIRGDGSPGGEAPDSAISVRIDELLHLRALQHRDQVRNLFQSLLGRTPGTPVGPSSQPVPAGAAAISGDPDPGAGAVPAGGAVAAPSLVARAADVPGPVAAAVSNRTPSAAVAASTQQPQPQPEQGPAAQQVSGAGRTRQHQGPQTAAERPTPETVDLNRHLRHVYAGETPFADAVPVQLLERLLRQLDPGRPEPGSPQPPQQQPPPARDTHLPDEQSDAVQLGAGPESAGLDARGRAGGGDGTAGAGGDGADGALPVASQPGAGSRSAAGSGGAAVSQHHHDSLGAAGGGSVGAAATASAGTAAHGGELGEPVAEALQLLLQTLLFAQAERQQQPGQPRRQQQGAEPLDLNLLSSGLQQLLQQAAPAGGAGARTSSAGLPGQAGAGERLGMGQLPEQMAVRTTGAYRGQSQQQPAPADVWPATGQQQQQVHYAYAPPPPQQQPQQPAPMPPAAPRYGAAVPPSGYVHHTAAHQPPPGGQVPQRYAAPHGYDAVQQAYGAPGYAVYSRPGYAAAGSAQYAGYGARAGGHQQYPHGGYAAPHGEAEAMEANQYNDAVGSGGYSSHHTQHGAQQQRQPAVYDTQHGAFMTGYDRMPRTAPGAAAMHQDGRPRMVVTAAVLREQLGGGIRAAVSEVISNASAAGVNARQARAQTRQQRWPPLRQRR</sequence>
<name>A0A835TA11_CHLIN</name>
<feature type="compositionally biased region" description="Gly residues" evidence="1">
    <location>
        <begin position="2615"/>
        <end position="2630"/>
    </location>
</feature>
<feature type="compositionally biased region" description="Pro residues" evidence="1">
    <location>
        <begin position="416"/>
        <end position="448"/>
    </location>
</feature>
<evidence type="ECO:0000313" key="3">
    <source>
        <dbReference type="Proteomes" id="UP000650467"/>
    </source>
</evidence>
<feature type="compositionally biased region" description="Low complexity" evidence="1">
    <location>
        <begin position="1452"/>
        <end position="1461"/>
    </location>
</feature>
<feature type="compositionally biased region" description="Low complexity" evidence="1">
    <location>
        <begin position="1808"/>
        <end position="1832"/>
    </location>
</feature>
<feature type="compositionally biased region" description="Low complexity" evidence="1">
    <location>
        <begin position="1364"/>
        <end position="1374"/>
    </location>
</feature>
<feature type="region of interest" description="Disordered" evidence="1">
    <location>
        <begin position="2231"/>
        <end position="2270"/>
    </location>
</feature>
<feature type="compositionally biased region" description="Gly residues" evidence="1">
    <location>
        <begin position="133"/>
        <end position="142"/>
    </location>
</feature>
<feature type="compositionally biased region" description="Pro residues" evidence="1">
    <location>
        <begin position="2571"/>
        <end position="2586"/>
    </location>
</feature>
<feature type="compositionally biased region" description="Low complexity" evidence="1">
    <location>
        <begin position="1853"/>
        <end position="1887"/>
    </location>
</feature>
<feature type="compositionally biased region" description="Low complexity" evidence="1">
    <location>
        <begin position="726"/>
        <end position="735"/>
    </location>
</feature>
<feature type="compositionally biased region" description="Pro residues" evidence="1">
    <location>
        <begin position="394"/>
        <end position="406"/>
    </location>
</feature>
<keyword evidence="3" id="KW-1185">Reference proteome</keyword>
<feature type="compositionally biased region" description="Low complexity" evidence="1">
    <location>
        <begin position="2631"/>
        <end position="2656"/>
    </location>
</feature>
<feature type="region of interest" description="Disordered" evidence="1">
    <location>
        <begin position="2306"/>
        <end position="2337"/>
    </location>
</feature>
<feature type="compositionally biased region" description="Basic and acidic residues" evidence="1">
    <location>
        <begin position="1747"/>
        <end position="1759"/>
    </location>
</feature>
<feature type="compositionally biased region" description="Low complexity" evidence="1">
    <location>
        <begin position="338"/>
        <end position="349"/>
    </location>
</feature>
<feature type="region of interest" description="Disordered" evidence="1">
    <location>
        <begin position="838"/>
        <end position="870"/>
    </location>
</feature>